<dbReference type="Gene3D" id="3.50.50.60">
    <property type="entry name" value="FAD/NAD(P)-binding domain"/>
    <property type="match status" value="1"/>
</dbReference>
<dbReference type="PANTHER" id="PTHR10961:SF7">
    <property type="entry name" value="FAD DEPENDENT OXIDOREDUCTASE DOMAIN-CONTAINING PROTEIN"/>
    <property type="match status" value="1"/>
</dbReference>
<feature type="compositionally biased region" description="Basic and acidic residues" evidence="8">
    <location>
        <begin position="418"/>
        <end position="434"/>
    </location>
</feature>
<dbReference type="Pfam" id="PF01266">
    <property type="entry name" value="DAO"/>
    <property type="match status" value="1"/>
</dbReference>
<evidence type="ECO:0000313" key="11">
    <source>
        <dbReference type="EMBL" id="MFE9606403.1"/>
    </source>
</evidence>
<dbReference type="InterPro" id="IPR015422">
    <property type="entry name" value="PyrdxlP-dep_Trfase_small"/>
</dbReference>
<evidence type="ECO:0000256" key="6">
    <source>
        <dbReference type="ARBA" id="ARBA00023002"/>
    </source>
</evidence>
<dbReference type="GO" id="GO:0050131">
    <property type="term" value="F:N-methyl-L-amino-acid oxidase activity"/>
    <property type="evidence" value="ECO:0007669"/>
    <property type="project" value="UniProtKB-EC"/>
</dbReference>
<comment type="cofactor">
    <cofactor evidence="2">
        <name>FAD</name>
        <dbReference type="ChEBI" id="CHEBI:57692"/>
    </cofactor>
</comment>
<dbReference type="PANTHER" id="PTHR10961">
    <property type="entry name" value="PEROXISOMAL SARCOSINE OXIDASE"/>
    <property type="match status" value="1"/>
</dbReference>
<dbReference type="EC" id="1.5.3.2" evidence="11"/>
<organism evidence="11 12">
    <name type="scientific">Streptomyces hokutonensis</name>
    <dbReference type="NCBI Taxonomy" id="1306990"/>
    <lineage>
        <taxon>Bacteria</taxon>
        <taxon>Bacillati</taxon>
        <taxon>Actinomycetota</taxon>
        <taxon>Actinomycetes</taxon>
        <taxon>Kitasatosporales</taxon>
        <taxon>Streptomycetaceae</taxon>
        <taxon>Streptomyces</taxon>
    </lineage>
</organism>
<evidence type="ECO:0000256" key="1">
    <source>
        <dbReference type="ARBA" id="ARBA00001933"/>
    </source>
</evidence>
<feature type="domain" description="Aminotransferase class V" evidence="9">
    <location>
        <begin position="42"/>
        <end position="403"/>
    </location>
</feature>
<dbReference type="InterPro" id="IPR006076">
    <property type="entry name" value="FAD-dep_OxRdtase"/>
</dbReference>
<feature type="compositionally biased region" description="Low complexity" evidence="8">
    <location>
        <begin position="502"/>
        <end position="525"/>
    </location>
</feature>
<dbReference type="InterPro" id="IPR020578">
    <property type="entry name" value="Aminotrans_V_PyrdxlP_BS"/>
</dbReference>
<dbReference type="Proteomes" id="UP001601303">
    <property type="component" value="Unassembled WGS sequence"/>
</dbReference>
<dbReference type="EMBL" id="JBIAHM010000027">
    <property type="protein sequence ID" value="MFE9606403.1"/>
    <property type="molecule type" value="Genomic_DNA"/>
</dbReference>
<evidence type="ECO:0000256" key="7">
    <source>
        <dbReference type="RuleBase" id="RU004504"/>
    </source>
</evidence>
<dbReference type="PROSITE" id="PS00595">
    <property type="entry name" value="AA_TRANSFER_CLASS_5"/>
    <property type="match status" value="1"/>
</dbReference>
<name>A0ABW6MLE8_9ACTN</name>
<dbReference type="SUPFAM" id="SSF51905">
    <property type="entry name" value="FAD/NAD(P)-binding domain"/>
    <property type="match status" value="1"/>
</dbReference>
<dbReference type="Gene3D" id="3.90.1150.10">
    <property type="entry name" value="Aspartate Aminotransferase, domain 1"/>
    <property type="match status" value="1"/>
</dbReference>
<accession>A0ABW6MLE8</accession>
<evidence type="ECO:0000256" key="8">
    <source>
        <dbReference type="SAM" id="MobiDB-lite"/>
    </source>
</evidence>
<evidence type="ECO:0000259" key="10">
    <source>
        <dbReference type="Pfam" id="PF01266"/>
    </source>
</evidence>
<dbReference type="RefSeq" id="WP_388115067.1">
    <property type="nucleotide sequence ID" value="NZ_JBIAHM010000027.1"/>
</dbReference>
<dbReference type="NCBIfam" id="NF008425">
    <property type="entry name" value="PRK11259.1"/>
    <property type="match status" value="1"/>
</dbReference>
<dbReference type="SUPFAM" id="SSF53383">
    <property type="entry name" value="PLP-dependent transferases"/>
    <property type="match status" value="1"/>
</dbReference>
<evidence type="ECO:0000256" key="5">
    <source>
        <dbReference type="ARBA" id="ARBA00022898"/>
    </source>
</evidence>
<dbReference type="InterPro" id="IPR000192">
    <property type="entry name" value="Aminotrans_V_dom"/>
</dbReference>
<gene>
    <name evidence="11" type="primary">solA</name>
    <name evidence="11" type="ORF">ACFYNQ_48680</name>
</gene>
<dbReference type="InterPro" id="IPR045170">
    <property type="entry name" value="MTOX"/>
</dbReference>
<evidence type="ECO:0000256" key="4">
    <source>
        <dbReference type="ARBA" id="ARBA00022827"/>
    </source>
</evidence>
<dbReference type="InterPro" id="IPR015421">
    <property type="entry name" value="PyrdxlP-dep_Trfase_major"/>
</dbReference>
<comment type="cofactor">
    <cofactor evidence="1 7">
        <name>pyridoxal 5'-phosphate</name>
        <dbReference type="ChEBI" id="CHEBI:597326"/>
    </cofactor>
</comment>
<feature type="domain" description="FAD dependent oxidoreductase" evidence="10">
    <location>
        <begin position="566"/>
        <end position="905"/>
    </location>
</feature>
<comment type="caution">
    <text evidence="11">The sequence shown here is derived from an EMBL/GenBank/DDBJ whole genome shotgun (WGS) entry which is preliminary data.</text>
</comment>
<evidence type="ECO:0000313" key="12">
    <source>
        <dbReference type="Proteomes" id="UP001601303"/>
    </source>
</evidence>
<dbReference type="Gene3D" id="3.30.9.10">
    <property type="entry name" value="D-Amino Acid Oxidase, subunit A, domain 2"/>
    <property type="match status" value="1"/>
</dbReference>
<keyword evidence="3" id="KW-0285">Flavoprotein</keyword>
<keyword evidence="5" id="KW-0663">Pyridoxal phosphate</keyword>
<keyword evidence="6 11" id="KW-0560">Oxidoreductase</keyword>
<dbReference type="InterPro" id="IPR036188">
    <property type="entry name" value="FAD/NAD-bd_sf"/>
</dbReference>
<proteinExistence type="predicted"/>
<evidence type="ECO:0000259" key="9">
    <source>
        <dbReference type="Pfam" id="PF00266"/>
    </source>
</evidence>
<reference evidence="11 12" key="1">
    <citation type="submission" date="2024-10" db="EMBL/GenBank/DDBJ databases">
        <title>The Natural Products Discovery Center: Release of the First 8490 Sequenced Strains for Exploring Actinobacteria Biosynthetic Diversity.</title>
        <authorList>
            <person name="Kalkreuter E."/>
            <person name="Kautsar S.A."/>
            <person name="Yang D."/>
            <person name="Bader C.D."/>
            <person name="Teijaro C.N."/>
            <person name="Fluegel L."/>
            <person name="Davis C.M."/>
            <person name="Simpson J.R."/>
            <person name="Lauterbach L."/>
            <person name="Steele A.D."/>
            <person name="Gui C."/>
            <person name="Meng S."/>
            <person name="Li G."/>
            <person name="Viehrig K."/>
            <person name="Ye F."/>
            <person name="Su P."/>
            <person name="Kiefer A.F."/>
            <person name="Nichols A."/>
            <person name="Cepeda A.J."/>
            <person name="Yan W."/>
            <person name="Fan B."/>
            <person name="Jiang Y."/>
            <person name="Adhikari A."/>
            <person name="Zheng C.-J."/>
            <person name="Schuster L."/>
            <person name="Cowan T.M."/>
            <person name="Smanski M.J."/>
            <person name="Chevrette M.G."/>
            <person name="De Carvalho L.P.S."/>
            <person name="Shen B."/>
        </authorList>
    </citation>
    <scope>NUCLEOTIDE SEQUENCE [LARGE SCALE GENOMIC DNA]</scope>
    <source>
        <strain evidence="11 12">NPDC006488</strain>
    </source>
</reference>
<protein>
    <submittedName>
        <fullName evidence="11">N-methyl-L-tryptophan oxidase</fullName>
        <ecNumber evidence="11">1.5.3.2</ecNumber>
    </submittedName>
</protein>
<dbReference type="Pfam" id="PF00266">
    <property type="entry name" value="Aminotran_5"/>
    <property type="match status" value="1"/>
</dbReference>
<feature type="region of interest" description="Disordered" evidence="8">
    <location>
        <begin position="418"/>
        <end position="562"/>
    </location>
</feature>
<dbReference type="SUPFAM" id="SSF54373">
    <property type="entry name" value="FAD-linked reductases, C-terminal domain"/>
    <property type="match status" value="1"/>
</dbReference>
<keyword evidence="4" id="KW-0274">FAD</keyword>
<keyword evidence="12" id="KW-1185">Reference proteome</keyword>
<evidence type="ECO:0000256" key="3">
    <source>
        <dbReference type="ARBA" id="ARBA00022630"/>
    </source>
</evidence>
<sequence length="928" mass="95866">MSAPVTAGTAASPPSPPPPRTLNVAAERARTPGSFTGHHFNSAGAALLANGTVEAVIDHLRAESLSGGYEAAKHAAPALEAVYARTAELLGARLEEVALVESATAGWQRAVSALRLRPGDRVLAARSSYVSSALHLLSVERDHGVQVELLPNAPDGAVDLEALEAALRAGPASLVTAAHVPTSSGLVEPAAAIGALAGAHGVPFLLDATQSLGQLPVDMGTIGCDLLIGTGRKFLRGPRGTGLLAVRRPLLDRLAPEAPDVRGARWTAERSWELVPDAKRFELWEAAHALRLGLGAALTDLGALGVDTVARHLAALATSLRERLSALPGVHVTDPPAAGGAIVTFVVDGLDASDVQRQLAYRRVHLIAVPAGHGRWDMDHRGLTKVVRASVHVYNDEDDLDALVEAVREIVCLQGRGTRDDAGRRERGVGDAGRRNAGAEAGDARRGISGPEAGEARRGNAGPEADALMPAPPLSTPRATLPGPGPAANVDASVPTPSPVRAPSNGPTTAAPAAAQATALGTGTAPPTPSPVTPALTNPPDRVPGNGNAKPAPTPAAPRTPHHTHDAIVVGLGVHGSAALRHLAARGLDVLGLEQYGLGHDLGSSHGETRMIRRAYPHPDWDALVDTAYRAWTELEGASKAQLLDITGGLYAAPQDRPDPLRGPGCRQVDGEEAARIFPGLRLPTGFNAVHDPRAGIIDAQETLRAQLTLAERAGAHIHDHARVLGWEPDGDNVVVRTGKAVLRTRRLVLCTGPWTAAQVPSLAVHLTVTRIVNAYFAADPVGPLGSSGLGSFSVDLPQGLLYGFPATDGRGLKAGLDSGPPWDPQAARPEATDAELALLAEAVAQVLPGAGPVTESLTCLYTMTADRRFIVGEVPGVPQVLVASACSGHGFKFGPAIGEALADLVCGIARPDLDFLSPARLFPGGTS</sequence>
<evidence type="ECO:0000256" key="2">
    <source>
        <dbReference type="ARBA" id="ARBA00001974"/>
    </source>
</evidence>
<dbReference type="Gene3D" id="3.40.640.10">
    <property type="entry name" value="Type I PLP-dependent aspartate aminotransferase-like (Major domain)"/>
    <property type="match status" value="1"/>
</dbReference>
<dbReference type="InterPro" id="IPR015424">
    <property type="entry name" value="PyrdxlP-dep_Trfase"/>
</dbReference>